<dbReference type="InterPro" id="IPR018247">
    <property type="entry name" value="EF_Hand_1_Ca_BS"/>
</dbReference>
<feature type="compositionally biased region" description="Basic and acidic residues" evidence="1">
    <location>
        <begin position="56"/>
        <end position="68"/>
    </location>
</feature>
<protein>
    <submittedName>
        <fullName evidence="2">Uncharacterized protein</fullName>
    </submittedName>
</protein>
<reference evidence="2 3" key="1">
    <citation type="journal article" date="2021" name="BMC Biol.">
        <title>Horizontally acquired antibacterial genes associated with adaptive radiation of ladybird beetles.</title>
        <authorList>
            <person name="Li H.S."/>
            <person name="Tang X.F."/>
            <person name="Huang Y.H."/>
            <person name="Xu Z.Y."/>
            <person name="Chen M.L."/>
            <person name="Du X.Y."/>
            <person name="Qiu B.Y."/>
            <person name="Chen P.T."/>
            <person name="Zhang W."/>
            <person name="Slipinski A."/>
            <person name="Escalona H.E."/>
            <person name="Waterhouse R.M."/>
            <person name="Zwick A."/>
            <person name="Pang H."/>
        </authorList>
    </citation>
    <scope>NUCLEOTIDE SEQUENCE [LARGE SCALE GENOMIC DNA]</scope>
    <source>
        <strain evidence="2">SYSU2018</strain>
    </source>
</reference>
<feature type="compositionally biased region" description="Acidic residues" evidence="1">
    <location>
        <begin position="19"/>
        <end position="54"/>
    </location>
</feature>
<evidence type="ECO:0000313" key="2">
    <source>
        <dbReference type="EMBL" id="KAL3277505.1"/>
    </source>
</evidence>
<evidence type="ECO:0000256" key="1">
    <source>
        <dbReference type="SAM" id="MobiDB-lite"/>
    </source>
</evidence>
<dbReference type="PROSITE" id="PS00018">
    <property type="entry name" value="EF_HAND_1"/>
    <property type="match status" value="1"/>
</dbReference>
<dbReference type="AlphaFoldDB" id="A0ABD2NGH7"/>
<dbReference type="EMBL" id="JABFTP020000103">
    <property type="protein sequence ID" value="KAL3277505.1"/>
    <property type="molecule type" value="Genomic_DNA"/>
</dbReference>
<sequence length="97" mass="10992">MSSRPLRHSKIAEILNICEDSDDGTIADPDYQSENEMEQEEFSNDENEDDEVNIDEIIRSLDDSEHDASPSTSAVLTGWQPTQSEGRPRKAQKLNLR</sequence>
<gene>
    <name evidence="2" type="ORF">HHI36_012851</name>
</gene>
<proteinExistence type="predicted"/>
<name>A0ABD2NGH7_9CUCU</name>
<organism evidence="2 3">
    <name type="scientific">Cryptolaemus montrouzieri</name>
    <dbReference type="NCBI Taxonomy" id="559131"/>
    <lineage>
        <taxon>Eukaryota</taxon>
        <taxon>Metazoa</taxon>
        <taxon>Ecdysozoa</taxon>
        <taxon>Arthropoda</taxon>
        <taxon>Hexapoda</taxon>
        <taxon>Insecta</taxon>
        <taxon>Pterygota</taxon>
        <taxon>Neoptera</taxon>
        <taxon>Endopterygota</taxon>
        <taxon>Coleoptera</taxon>
        <taxon>Polyphaga</taxon>
        <taxon>Cucujiformia</taxon>
        <taxon>Coccinelloidea</taxon>
        <taxon>Coccinellidae</taxon>
        <taxon>Scymninae</taxon>
        <taxon>Scymnini</taxon>
        <taxon>Cryptolaemus</taxon>
    </lineage>
</organism>
<dbReference type="Proteomes" id="UP001516400">
    <property type="component" value="Unassembled WGS sequence"/>
</dbReference>
<comment type="caution">
    <text evidence="2">The sequence shown here is derived from an EMBL/GenBank/DDBJ whole genome shotgun (WGS) entry which is preliminary data.</text>
</comment>
<feature type="region of interest" description="Disordered" evidence="1">
    <location>
        <begin position="19"/>
        <end position="97"/>
    </location>
</feature>
<accession>A0ABD2NGH7</accession>
<evidence type="ECO:0000313" key="3">
    <source>
        <dbReference type="Proteomes" id="UP001516400"/>
    </source>
</evidence>
<keyword evidence="3" id="KW-1185">Reference proteome</keyword>
<feature type="compositionally biased region" description="Polar residues" evidence="1">
    <location>
        <begin position="69"/>
        <end position="85"/>
    </location>
</feature>